<dbReference type="Pfam" id="PF13193">
    <property type="entry name" value="AMP-binding_C"/>
    <property type="match status" value="1"/>
</dbReference>
<reference evidence="8 9" key="1">
    <citation type="submission" date="2019-06" db="EMBL/GenBank/DDBJ databases">
        <title>New taxonomy in bacterial strain CC-CFT640, isolated from vineyard.</title>
        <authorList>
            <person name="Lin S.-Y."/>
            <person name="Tsai C.-F."/>
            <person name="Young C.-C."/>
        </authorList>
    </citation>
    <scope>NUCLEOTIDE SEQUENCE [LARGE SCALE GENOMIC DNA]</scope>
    <source>
        <strain evidence="8 9">CC-CFT640</strain>
    </source>
</reference>
<dbReference type="CDD" id="cd17631">
    <property type="entry name" value="FACL_FadD13-like"/>
    <property type="match status" value="1"/>
</dbReference>
<dbReference type="InterPro" id="IPR045851">
    <property type="entry name" value="AMP-bd_C_sf"/>
</dbReference>
<evidence type="ECO:0000256" key="4">
    <source>
        <dbReference type="ARBA" id="ARBA00066616"/>
    </source>
</evidence>
<dbReference type="EMBL" id="VDUZ01000019">
    <property type="protein sequence ID" value="TXL74323.1"/>
    <property type="molecule type" value="Genomic_DNA"/>
</dbReference>
<evidence type="ECO:0000256" key="3">
    <source>
        <dbReference type="ARBA" id="ARBA00051915"/>
    </source>
</evidence>
<keyword evidence="9" id="KW-1185">Reference proteome</keyword>
<evidence type="ECO:0000313" key="9">
    <source>
        <dbReference type="Proteomes" id="UP000321638"/>
    </source>
</evidence>
<dbReference type="RefSeq" id="WP_147848288.1">
    <property type="nucleotide sequence ID" value="NZ_VDUZ01000019.1"/>
</dbReference>
<dbReference type="PROSITE" id="PS00455">
    <property type="entry name" value="AMP_BINDING"/>
    <property type="match status" value="1"/>
</dbReference>
<evidence type="ECO:0000259" key="7">
    <source>
        <dbReference type="Pfam" id="PF13193"/>
    </source>
</evidence>
<proteinExistence type="inferred from homology"/>
<feature type="domain" description="AMP-binding enzyme C-terminal" evidence="7">
    <location>
        <begin position="419"/>
        <end position="494"/>
    </location>
</feature>
<dbReference type="PANTHER" id="PTHR43201:SF5">
    <property type="entry name" value="MEDIUM-CHAIN ACYL-COA LIGASE ACSF2, MITOCHONDRIAL"/>
    <property type="match status" value="1"/>
</dbReference>
<dbReference type="AlphaFoldDB" id="A0A5C8PKW7"/>
<dbReference type="InterPro" id="IPR000873">
    <property type="entry name" value="AMP-dep_synth/lig_dom"/>
</dbReference>
<keyword evidence="2 8" id="KW-0436">Ligase</keyword>
<dbReference type="EC" id="6.2.1.44" evidence="4"/>
<dbReference type="OrthoDB" id="9803968at2"/>
<dbReference type="SUPFAM" id="SSF56801">
    <property type="entry name" value="Acetyl-CoA synthetase-like"/>
    <property type="match status" value="1"/>
</dbReference>
<gene>
    <name evidence="8" type="ORF">FHP25_17725</name>
</gene>
<protein>
    <recommendedName>
        <fullName evidence="5">3-methylmercaptopropionyl-CoA ligase</fullName>
        <ecNumber evidence="4">6.2.1.44</ecNumber>
    </recommendedName>
</protein>
<dbReference type="InterPro" id="IPR025110">
    <property type="entry name" value="AMP-bd_C"/>
</dbReference>
<name>A0A5C8PKW7_9HYPH</name>
<dbReference type="Gene3D" id="3.40.50.12780">
    <property type="entry name" value="N-terminal domain of ligase-like"/>
    <property type="match status" value="1"/>
</dbReference>
<dbReference type="GO" id="GO:0006631">
    <property type="term" value="P:fatty acid metabolic process"/>
    <property type="evidence" value="ECO:0007669"/>
    <property type="project" value="TreeGrafter"/>
</dbReference>
<evidence type="ECO:0000256" key="5">
    <source>
        <dbReference type="ARBA" id="ARBA00067668"/>
    </source>
</evidence>
<dbReference type="Proteomes" id="UP000321638">
    <property type="component" value="Unassembled WGS sequence"/>
</dbReference>
<comment type="caution">
    <text evidence="8">The sequence shown here is derived from an EMBL/GenBank/DDBJ whole genome shotgun (WGS) entry which is preliminary data.</text>
</comment>
<evidence type="ECO:0000259" key="6">
    <source>
        <dbReference type="Pfam" id="PF00501"/>
    </source>
</evidence>
<dbReference type="Pfam" id="PF00501">
    <property type="entry name" value="AMP-binding"/>
    <property type="match status" value="1"/>
</dbReference>
<dbReference type="PANTHER" id="PTHR43201">
    <property type="entry name" value="ACYL-COA SYNTHETASE"/>
    <property type="match status" value="1"/>
</dbReference>
<dbReference type="InterPro" id="IPR042099">
    <property type="entry name" value="ANL_N_sf"/>
</dbReference>
<comment type="catalytic activity">
    <reaction evidence="3">
        <text>3-(methylsulfanyl)propanoate + ATP + CoA = 3-(methylsulfanyl)propanoyl-CoA + AMP + diphosphate</text>
        <dbReference type="Rhea" id="RHEA:43052"/>
        <dbReference type="ChEBI" id="CHEBI:30616"/>
        <dbReference type="ChEBI" id="CHEBI:33019"/>
        <dbReference type="ChEBI" id="CHEBI:49016"/>
        <dbReference type="ChEBI" id="CHEBI:57287"/>
        <dbReference type="ChEBI" id="CHEBI:82815"/>
        <dbReference type="ChEBI" id="CHEBI:456215"/>
        <dbReference type="EC" id="6.2.1.44"/>
    </reaction>
    <physiologicalReaction direction="left-to-right" evidence="3">
        <dbReference type="Rhea" id="RHEA:43053"/>
    </physiologicalReaction>
</comment>
<dbReference type="GO" id="GO:0031956">
    <property type="term" value="F:medium-chain fatty acid-CoA ligase activity"/>
    <property type="evidence" value="ECO:0007669"/>
    <property type="project" value="TreeGrafter"/>
</dbReference>
<dbReference type="InterPro" id="IPR020845">
    <property type="entry name" value="AMP-binding_CS"/>
</dbReference>
<dbReference type="FunFam" id="3.30.300.30:FF:000008">
    <property type="entry name" value="2,3-dihydroxybenzoate-AMP ligase"/>
    <property type="match status" value="1"/>
</dbReference>
<sequence length="503" mass="55542">MDVQYDWIAHHASYAPDSLAHEDLHSGRRFTYRQMHQRVDRLAAYLQRTAGIIADDRVATLCHNSTDNYEILFACQRAGAIQLPLNWRLAVPELEFIVKDAEPRILFYSEEFADQAQRLKELCGIPRLVLKRDGQDSDYEQAIASTDAAPTPVPRALDDIWMLLYTSGTTGRPKGAQLTYRGHLFNCINATMKGELTRRSKSLVFLPQFHVGGVCLYALPGFHLGGATMIMRQFEAETCLKLLADPSSGVTHTFGVPTNFLFMSQLPAFAEARFDHLVSVGIGGAASPLALLELYAGKGLLFQQGWGMTETCSIGTLLSKERALDKIGSSGQQVLHTSLRIVDAEGRDLPNGEVGELLIKGPTVTPGYWRRAEANRATIVDGWLKTGDAAYIDDEGFCYIVDRWKDMYISGGENVYPAEVEDAIYRLPGVAECAVIGVPDKKWGEVGRAFVVPRDGTNLTESAVIDHCGANLARYKVPKSVRFLAELPHNATGKITKHALPRD</sequence>
<comment type="similarity">
    <text evidence="1">Belongs to the ATP-dependent AMP-binding enzyme family.</text>
</comment>
<accession>A0A5C8PKW7</accession>
<organism evidence="8 9">
    <name type="scientific">Vineibacter terrae</name>
    <dbReference type="NCBI Taxonomy" id="2586908"/>
    <lineage>
        <taxon>Bacteria</taxon>
        <taxon>Pseudomonadati</taxon>
        <taxon>Pseudomonadota</taxon>
        <taxon>Alphaproteobacteria</taxon>
        <taxon>Hyphomicrobiales</taxon>
        <taxon>Vineibacter</taxon>
    </lineage>
</organism>
<dbReference type="Gene3D" id="3.30.300.30">
    <property type="match status" value="1"/>
</dbReference>
<evidence type="ECO:0000313" key="8">
    <source>
        <dbReference type="EMBL" id="TXL74323.1"/>
    </source>
</evidence>
<feature type="domain" description="AMP-dependent synthetase/ligase" evidence="6">
    <location>
        <begin position="10"/>
        <end position="369"/>
    </location>
</feature>
<evidence type="ECO:0000256" key="2">
    <source>
        <dbReference type="ARBA" id="ARBA00022598"/>
    </source>
</evidence>
<evidence type="ECO:0000256" key="1">
    <source>
        <dbReference type="ARBA" id="ARBA00006432"/>
    </source>
</evidence>